<organism evidence="1 2">
    <name type="scientific">Danionella cerebrum</name>
    <dbReference type="NCBI Taxonomy" id="2873325"/>
    <lineage>
        <taxon>Eukaryota</taxon>
        <taxon>Metazoa</taxon>
        <taxon>Chordata</taxon>
        <taxon>Craniata</taxon>
        <taxon>Vertebrata</taxon>
        <taxon>Euteleostomi</taxon>
        <taxon>Actinopterygii</taxon>
        <taxon>Neopterygii</taxon>
        <taxon>Teleostei</taxon>
        <taxon>Ostariophysi</taxon>
        <taxon>Cypriniformes</taxon>
        <taxon>Danionidae</taxon>
        <taxon>Danioninae</taxon>
        <taxon>Danionella</taxon>
    </lineage>
</organism>
<keyword evidence="2" id="KW-1185">Reference proteome</keyword>
<comment type="caution">
    <text evidence="1">The sequence shown here is derived from an EMBL/GenBank/DDBJ whole genome shotgun (WGS) entry which is preliminary data.</text>
</comment>
<dbReference type="InterPro" id="IPR039782">
    <property type="entry name" value="VPS13B"/>
</dbReference>
<gene>
    <name evidence="1" type="ORF">DNTS_006041</name>
</gene>
<sequence length="183" mass="20355">VSSAPQGVPSLQLMRPLPALQIQCERVTLDITQPRDPQEEHTLRHNPSEFTYTHCCLKVCTLPDTETHPDNADKLTQFPSCLFQIFELQAGLTVVDLDGVFQPLNPIIPSFSTALSGKLIDHRRKCLSVPVRECVLELPQMCVQATRAQVLLLECILSSWMHPVGGANRALIDSLISHAHRTT</sequence>
<dbReference type="PANTHER" id="PTHR12517">
    <property type="entry name" value="VACUOLAR PROTEIN SORTING-ASSOCIATED PROTEIN 13B"/>
    <property type="match status" value="1"/>
</dbReference>
<dbReference type="EMBL" id="SRMA01026482">
    <property type="protein sequence ID" value="TRY83317.1"/>
    <property type="molecule type" value="Genomic_DNA"/>
</dbReference>
<evidence type="ECO:0000313" key="2">
    <source>
        <dbReference type="Proteomes" id="UP000316079"/>
    </source>
</evidence>
<evidence type="ECO:0000313" key="1">
    <source>
        <dbReference type="EMBL" id="TRY83317.1"/>
    </source>
</evidence>
<accession>A0A553Q056</accession>
<dbReference type="OrthoDB" id="445152at2759"/>
<feature type="non-terminal residue" evidence="1">
    <location>
        <position position="1"/>
    </location>
</feature>
<protein>
    <submittedName>
        <fullName evidence="1">Uncharacterized protein</fullName>
    </submittedName>
</protein>
<dbReference type="STRING" id="623744.A0A553Q056"/>
<dbReference type="AlphaFoldDB" id="A0A553Q056"/>
<feature type="non-terminal residue" evidence="1">
    <location>
        <position position="183"/>
    </location>
</feature>
<reference evidence="1 2" key="1">
    <citation type="journal article" date="2019" name="Sci. Data">
        <title>Hybrid genome assembly and annotation of Danionella translucida.</title>
        <authorList>
            <person name="Kadobianskyi M."/>
            <person name="Schulze L."/>
            <person name="Schuelke M."/>
            <person name="Judkewitz B."/>
        </authorList>
    </citation>
    <scope>NUCLEOTIDE SEQUENCE [LARGE SCALE GENOMIC DNA]</scope>
    <source>
        <strain evidence="1 2">Bolton</strain>
    </source>
</reference>
<proteinExistence type="predicted"/>
<name>A0A553Q056_9TELE</name>
<dbReference type="Proteomes" id="UP000316079">
    <property type="component" value="Unassembled WGS sequence"/>
</dbReference>
<dbReference type="PANTHER" id="PTHR12517:SF0">
    <property type="entry name" value="INTERMEMBRANE LIPID TRANSFER PROTEIN VPS13B"/>
    <property type="match status" value="1"/>
</dbReference>